<evidence type="ECO:0008006" key="4">
    <source>
        <dbReference type="Google" id="ProtNLM"/>
    </source>
</evidence>
<dbReference type="STRING" id="475255.SAMN04488101_101351"/>
<protein>
    <recommendedName>
        <fullName evidence="4">DUF4998 domain-containing protein</fullName>
    </recommendedName>
</protein>
<name>A0A1W2AAD6_9SPHI</name>
<sequence length="233" mass="26160">MKIKCKTLIVSFVTFLVVSVLTSCDKGMYDVSGEFYHRGEDLYLGVVDSIKVKPGYNRAKLSWEIKADPRITKTVIYWNKRQDSTVVDVVRNNNGRVPMEIELKNLNEKDYIFEFIAKNDKGLFSIPKQISISVFGDVFIKGLKNRAVASITKQQNGDLSIVWNPIASSSILYTTLKYEGIGGSQEVRVENISNQTILKGVKPGSNIKVSTSFFLPGTLDVMNVLDQLIFIFS</sequence>
<dbReference type="PROSITE" id="PS51257">
    <property type="entry name" value="PROKAR_LIPOPROTEIN"/>
    <property type="match status" value="1"/>
</dbReference>
<proteinExistence type="predicted"/>
<dbReference type="AlphaFoldDB" id="A0A1W2AAD6"/>
<keyword evidence="3" id="KW-1185">Reference proteome</keyword>
<organism evidence="2 3">
    <name type="scientific">Pedobacter nyackensis</name>
    <dbReference type="NCBI Taxonomy" id="475255"/>
    <lineage>
        <taxon>Bacteria</taxon>
        <taxon>Pseudomonadati</taxon>
        <taxon>Bacteroidota</taxon>
        <taxon>Sphingobacteriia</taxon>
        <taxon>Sphingobacteriales</taxon>
        <taxon>Sphingobacteriaceae</taxon>
        <taxon>Pedobacter</taxon>
    </lineage>
</organism>
<dbReference type="Proteomes" id="UP000192678">
    <property type="component" value="Unassembled WGS sequence"/>
</dbReference>
<gene>
    <name evidence="2" type="ORF">SAMN04488101_101351</name>
</gene>
<feature type="signal peptide" evidence="1">
    <location>
        <begin position="1"/>
        <end position="22"/>
    </location>
</feature>
<dbReference type="Pfam" id="PF16389">
    <property type="entry name" value="DUF4998"/>
    <property type="match status" value="1"/>
</dbReference>
<keyword evidence="1" id="KW-0732">Signal</keyword>
<evidence type="ECO:0000313" key="3">
    <source>
        <dbReference type="Proteomes" id="UP000192678"/>
    </source>
</evidence>
<evidence type="ECO:0000313" key="2">
    <source>
        <dbReference type="EMBL" id="SMC57543.1"/>
    </source>
</evidence>
<dbReference type="OrthoDB" id="1043438at2"/>
<reference evidence="2 3" key="1">
    <citation type="submission" date="2017-04" db="EMBL/GenBank/DDBJ databases">
        <authorList>
            <person name="Afonso C.L."/>
            <person name="Miller P.J."/>
            <person name="Scott M.A."/>
            <person name="Spackman E."/>
            <person name="Goraichik I."/>
            <person name="Dimitrov K.M."/>
            <person name="Suarez D.L."/>
            <person name="Swayne D.E."/>
        </authorList>
    </citation>
    <scope>NUCLEOTIDE SEQUENCE [LARGE SCALE GENOMIC DNA]</scope>
    <source>
        <strain evidence="2 3">DSM 19625</strain>
    </source>
</reference>
<feature type="chain" id="PRO_5012393478" description="DUF4998 domain-containing protein" evidence="1">
    <location>
        <begin position="23"/>
        <end position="233"/>
    </location>
</feature>
<dbReference type="RefSeq" id="WP_159452578.1">
    <property type="nucleotide sequence ID" value="NZ_FWYB01000001.1"/>
</dbReference>
<accession>A0A1W2AAD6</accession>
<evidence type="ECO:0000256" key="1">
    <source>
        <dbReference type="SAM" id="SignalP"/>
    </source>
</evidence>
<dbReference type="EMBL" id="FWYB01000001">
    <property type="protein sequence ID" value="SMC57543.1"/>
    <property type="molecule type" value="Genomic_DNA"/>
</dbReference>